<gene>
    <name evidence="1" type="ORF">T265_09651</name>
</gene>
<dbReference type="RefSeq" id="XP_009174055.1">
    <property type="nucleotide sequence ID" value="XM_009175791.1"/>
</dbReference>
<name>A0A074Z565_OPIVI</name>
<dbReference type="OrthoDB" id="10508173at2759"/>
<proteinExistence type="predicted"/>
<organism evidence="1 2">
    <name type="scientific">Opisthorchis viverrini</name>
    <name type="common">Southeast Asian liver fluke</name>
    <dbReference type="NCBI Taxonomy" id="6198"/>
    <lineage>
        <taxon>Eukaryota</taxon>
        <taxon>Metazoa</taxon>
        <taxon>Spiralia</taxon>
        <taxon>Lophotrochozoa</taxon>
        <taxon>Platyhelminthes</taxon>
        <taxon>Trematoda</taxon>
        <taxon>Digenea</taxon>
        <taxon>Opisthorchiida</taxon>
        <taxon>Opisthorchiata</taxon>
        <taxon>Opisthorchiidae</taxon>
        <taxon>Opisthorchis</taxon>
    </lineage>
</organism>
<accession>A0A074Z565</accession>
<dbReference type="AlphaFoldDB" id="A0A074Z565"/>
<sequence length="83" mass="9476">MLLAVPETRREMRAEDESVCKQKNLARIELISSAYPMAVPGFEPRIPDMRGERVVTTPPTHVGRIWIFTSEQANVFTLERCDS</sequence>
<dbReference type="GeneID" id="20323819"/>
<dbReference type="CTD" id="20323819"/>
<evidence type="ECO:0000313" key="1">
    <source>
        <dbReference type="EMBL" id="KER22198.1"/>
    </source>
</evidence>
<dbReference type="Proteomes" id="UP000054324">
    <property type="component" value="Unassembled WGS sequence"/>
</dbReference>
<dbReference type="EMBL" id="KL596912">
    <property type="protein sequence ID" value="KER22198.1"/>
    <property type="molecule type" value="Genomic_DNA"/>
</dbReference>
<dbReference type="KEGG" id="ovi:T265_09651"/>
<keyword evidence="2" id="KW-1185">Reference proteome</keyword>
<protein>
    <submittedName>
        <fullName evidence="1">Uncharacterized protein</fullName>
    </submittedName>
</protein>
<reference evidence="1 2" key="1">
    <citation type="submission" date="2013-11" db="EMBL/GenBank/DDBJ databases">
        <title>Opisthorchis viverrini - life in the bile duct.</title>
        <authorList>
            <person name="Young N.D."/>
            <person name="Nagarajan N."/>
            <person name="Lin S.J."/>
            <person name="Korhonen P.K."/>
            <person name="Jex A.R."/>
            <person name="Hall R.S."/>
            <person name="Safavi-Hemami H."/>
            <person name="Kaewkong W."/>
            <person name="Bertrand D."/>
            <person name="Gao S."/>
            <person name="Seet Q."/>
            <person name="Wongkham S."/>
            <person name="Teh B.T."/>
            <person name="Wongkham C."/>
            <person name="Intapan P.M."/>
            <person name="Maleewong W."/>
            <person name="Yang X."/>
            <person name="Hu M."/>
            <person name="Wang Z."/>
            <person name="Hofmann A."/>
            <person name="Sternberg P.W."/>
            <person name="Tan P."/>
            <person name="Wang J."/>
            <person name="Gasser R.B."/>
        </authorList>
    </citation>
    <scope>NUCLEOTIDE SEQUENCE [LARGE SCALE GENOMIC DNA]</scope>
</reference>
<evidence type="ECO:0000313" key="2">
    <source>
        <dbReference type="Proteomes" id="UP000054324"/>
    </source>
</evidence>